<evidence type="ECO:0000313" key="2">
    <source>
        <dbReference type="EMBL" id="TPX15073.1"/>
    </source>
</evidence>
<reference evidence="2 3" key="1">
    <citation type="submission" date="2019-06" db="EMBL/GenBank/DDBJ databases">
        <title>Draft genome sequence of the filamentous fungus Phialemoniopsis curvata isolated from diesel fuel.</title>
        <authorList>
            <person name="Varaljay V.A."/>
            <person name="Lyon W.J."/>
            <person name="Crouch A.L."/>
            <person name="Drake C.E."/>
            <person name="Hollomon J.M."/>
            <person name="Nadeau L.J."/>
            <person name="Nunn H.S."/>
            <person name="Stevenson B.S."/>
            <person name="Bojanowski C.L."/>
            <person name="Crookes-Goodson W.J."/>
        </authorList>
    </citation>
    <scope>NUCLEOTIDE SEQUENCE [LARGE SCALE GENOMIC DNA]</scope>
    <source>
        <strain evidence="2 3">D216</strain>
    </source>
</reference>
<feature type="compositionally biased region" description="Basic and acidic residues" evidence="1">
    <location>
        <begin position="13"/>
        <end position="36"/>
    </location>
</feature>
<dbReference type="InParanoid" id="A0A507B5H9"/>
<dbReference type="EMBL" id="SKBQ01000024">
    <property type="protein sequence ID" value="TPX15073.1"/>
    <property type="molecule type" value="Genomic_DNA"/>
</dbReference>
<name>A0A507B5H9_9PEZI</name>
<sequence length="283" mass="31308">MSNSDEPTPDSIRVPRQDPDDKRVAPVAQHREDAALRDILQMEDTSASSDRSQEDSGRKRRREKPQPIDTDLRARGGTEKRRRNDQESTLPYKRNRPGIEADVMGSFVDMLGSLSPRLITACRPDLYIAARHAEATNALLKDLYYTGNVTLETLRQSAPSLAITTLTADLDILTKNLADSSALAQRYIQQASARAGYYPSASNGISEATTISDDFVRMTKLMTDSLSKVATLHKITADICKVQAQARCVENFVAYIGKAGAEHDKKLYDMQQAEWTELGPGCS</sequence>
<gene>
    <name evidence="2" type="ORF">E0L32_004903</name>
</gene>
<keyword evidence="3" id="KW-1185">Reference proteome</keyword>
<evidence type="ECO:0000256" key="1">
    <source>
        <dbReference type="SAM" id="MobiDB-lite"/>
    </source>
</evidence>
<accession>A0A507B5H9</accession>
<dbReference type="RefSeq" id="XP_030996784.1">
    <property type="nucleotide sequence ID" value="XM_031139365.1"/>
</dbReference>
<dbReference type="AlphaFoldDB" id="A0A507B5H9"/>
<dbReference type="Proteomes" id="UP000319257">
    <property type="component" value="Unassembled WGS sequence"/>
</dbReference>
<evidence type="ECO:0000313" key="3">
    <source>
        <dbReference type="Proteomes" id="UP000319257"/>
    </source>
</evidence>
<proteinExistence type="predicted"/>
<feature type="region of interest" description="Disordered" evidence="1">
    <location>
        <begin position="1"/>
        <end position="96"/>
    </location>
</feature>
<organism evidence="2 3">
    <name type="scientific">Thyridium curvatum</name>
    <dbReference type="NCBI Taxonomy" id="1093900"/>
    <lineage>
        <taxon>Eukaryota</taxon>
        <taxon>Fungi</taxon>
        <taxon>Dikarya</taxon>
        <taxon>Ascomycota</taxon>
        <taxon>Pezizomycotina</taxon>
        <taxon>Sordariomycetes</taxon>
        <taxon>Sordariomycetidae</taxon>
        <taxon>Thyridiales</taxon>
        <taxon>Thyridiaceae</taxon>
        <taxon>Thyridium</taxon>
    </lineage>
</organism>
<feature type="compositionally biased region" description="Basic and acidic residues" evidence="1">
    <location>
        <begin position="64"/>
        <end position="86"/>
    </location>
</feature>
<protein>
    <submittedName>
        <fullName evidence="2">Uncharacterized protein</fullName>
    </submittedName>
</protein>
<dbReference type="GeneID" id="41972350"/>
<comment type="caution">
    <text evidence="2">The sequence shown here is derived from an EMBL/GenBank/DDBJ whole genome shotgun (WGS) entry which is preliminary data.</text>
</comment>